<gene>
    <name evidence="2" type="ORF">TKK_008324</name>
</gene>
<sequence length="159" mass="17819">MCLNEHQKKTLAKAALEAISFGDCKKNSCEQLQLDSFSSMPNQKYNSSTSVSRNSSTPTTANNLLGDNAYLTVSKTERMPLLNISNNMSTHPPMNLKSKVKSEWTCIHVIDQKIHPQTIIAGYRIATQVERKALNKIMAENSSDPECFHYNLMNIAVLR</sequence>
<evidence type="ECO:0000313" key="3">
    <source>
        <dbReference type="Proteomes" id="UP001627154"/>
    </source>
</evidence>
<dbReference type="AlphaFoldDB" id="A0ABD2WZ38"/>
<name>A0ABD2WZ38_9HYME</name>
<organism evidence="2 3">
    <name type="scientific">Trichogramma kaykai</name>
    <dbReference type="NCBI Taxonomy" id="54128"/>
    <lineage>
        <taxon>Eukaryota</taxon>
        <taxon>Metazoa</taxon>
        <taxon>Ecdysozoa</taxon>
        <taxon>Arthropoda</taxon>
        <taxon>Hexapoda</taxon>
        <taxon>Insecta</taxon>
        <taxon>Pterygota</taxon>
        <taxon>Neoptera</taxon>
        <taxon>Endopterygota</taxon>
        <taxon>Hymenoptera</taxon>
        <taxon>Apocrita</taxon>
        <taxon>Proctotrupomorpha</taxon>
        <taxon>Chalcidoidea</taxon>
        <taxon>Trichogrammatidae</taxon>
        <taxon>Trichogramma</taxon>
    </lineage>
</organism>
<dbReference type="Proteomes" id="UP001627154">
    <property type="component" value="Unassembled WGS sequence"/>
</dbReference>
<feature type="region of interest" description="Disordered" evidence="1">
    <location>
        <begin position="40"/>
        <end position="61"/>
    </location>
</feature>
<evidence type="ECO:0000256" key="1">
    <source>
        <dbReference type="SAM" id="MobiDB-lite"/>
    </source>
</evidence>
<keyword evidence="3" id="KW-1185">Reference proteome</keyword>
<reference evidence="2 3" key="1">
    <citation type="journal article" date="2024" name="bioRxiv">
        <title>A reference genome for Trichogramma kaykai: A tiny desert-dwelling parasitoid wasp with competing sex-ratio distorters.</title>
        <authorList>
            <person name="Culotta J."/>
            <person name="Lindsey A.R."/>
        </authorList>
    </citation>
    <scope>NUCLEOTIDE SEQUENCE [LARGE SCALE GENOMIC DNA]</scope>
    <source>
        <strain evidence="2 3">KSX58</strain>
    </source>
</reference>
<dbReference type="EMBL" id="JBJJXI010000060">
    <property type="protein sequence ID" value="KAL3398115.1"/>
    <property type="molecule type" value="Genomic_DNA"/>
</dbReference>
<protein>
    <submittedName>
        <fullName evidence="2">Uncharacterized protein</fullName>
    </submittedName>
</protein>
<comment type="caution">
    <text evidence="2">The sequence shown here is derived from an EMBL/GenBank/DDBJ whole genome shotgun (WGS) entry which is preliminary data.</text>
</comment>
<evidence type="ECO:0000313" key="2">
    <source>
        <dbReference type="EMBL" id="KAL3398115.1"/>
    </source>
</evidence>
<proteinExistence type="predicted"/>
<accession>A0ABD2WZ38</accession>
<feature type="compositionally biased region" description="Low complexity" evidence="1">
    <location>
        <begin position="47"/>
        <end position="60"/>
    </location>
</feature>